<evidence type="ECO:0000259" key="6">
    <source>
        <dbReference type="PROSITE" id="PS50926"/>
    </source>
</evidence>
<dbReference type="CDD" id="cd09877">
    <property type="entry name" value="PIN_YacL-like"/>
    <property type="match status" value="1"/>
</dbReference>
<organism evidence="7 8">
    <name type="scientific">Alkalibacter rhizosphaerae</name>
    <dbReference type="NCBI Taxonomy" id="2815577"/>
    <lineage>
        <taxon>Bacteria</taxon>
        <taxon>Bacillati</taxon>
        <taxon>Bacillota</taxon>
        <taxon>Clostridia</taxon>
        <taxon>Eubacteriales</taxon>
        <taxon>Eubacteriaceae</taxon>
        <taxon>Alkalibacter</taxon>
    </lineage>
</organism>
<keyword evidence="4" id="KW-0460">Magnesium</keyword>
<gene>
    <name evidence="7" type="ORF">J0B03_10190</name>
</gene>
<dbReference type="GO" id="GO:0004518">
    <property type="term" value="F:nuclease activity"/>
    <property type="evidence" value="ECO:0007669"/>
    <property type="project" value="UniProtKB-KW"/>
</dbReference>
<dbReference type="InterPro" id="IPR052041">
    <property type="entry name" value="Nucleic_acid_metab_PIN/TRAM"/>
</dbReference>
<dbReference type="InterPro" id="IPR029060">
    <property type="entry name" value="PIN-like_dom_sf"/>
</dbReference>
<sequence length="367" mass="39872">MVVKVIRWVLALLGAVIGYQVAAGLLRMEFISNFLGSLGEGAKSIVIYVVGGLILGLLFYMLSPSIIGFGLKISKKIEYTLAEFSIPELIISTIGLIIGLIIAALLSLPISNFRLLPGVTELIVTLIYILFGYLGITLAGKNTDVILGLFKRSPKEVKPQKPKMTCPKILDTSVIIDGRIFDICKTGFVEGVLIIPGFVLSELQYIADSSDSLKRTKGRRGLDILNRIQKELDIEVMISDKEYPEISEVDSKLLQLAKDIKGKVVTNDYNLNKVAEFHGVGVLNINELSNAVKPVVIPGEEMVVTVIKDGKESNQGVAYLDDGTMIVVENGKRYVGSTIEVVVTSVLQTAAGRMIFAKPKKNGSKTA</sequence>
<dbReference type="Proteomes" id="UP000663499">
    <property type="component" value="Chromosome"/>
</dbReference>
<dbReference type="SMART" id="SM00670">
    <property type="entry name" value="PINc"/>
    <property type="match status" value="1"/>
</dbReference>
<feature type="transmembrane region" description="Helical" evidence="5">
    <location>
        <begin position="89"/>
        <end position="108"/>
    </location>
</feature>
<dbReference type="GO" id="GO:0016787">
    <property type="term" value="F:hydrolase activity"/>
    <property type="evidence" value="ECO:0007669"/>
    <property type="project" value="UniProtKB-KW"/>
</dbReference>
<dbReference type="PROSITE" id="PS50926">
    <property type="entry name" value="TRAM"/>
    <property type="match status" value="1"/>
</dbReference>
<dbReference type="EMBL" id="CP071444">
    <property type="protein sequence ID" value="QSX08158.1"/>
    <property type="molecule type" value="Genomic_DNA"/>
</dbReference>
<dbReference type="InterPro" id="IPR002792">
    <property type="entry name" value="TRAM_dom"/>
</dbReference>
<evidence type="ECO:0000256" key="3">
    <source>
        <dbReference type="ARBA" id="ARBA00022801"/>
    </source>
</evidence>
<name>A0A974XE46_9FIRM</name>
<dbReference type="Pfam" id="PF01850">
    <property type="entry name" value="PIN"/>
    <property type="match status" value="1"/>
</dbReference>
<accession>A0A974XE46</accession>
<evidence type="ECO:0000313" key="8">
    <source>
        <dbReference type="Proteomes" id="UP000663499"/>
    </source>
</evidence>
<feature type="transmembrane region" description="Helical" evidence="5">
    <location>
        <begin position="115"/>
        <end position="136"/>
    </location>
</feature>
<comment type="cofactor">
    <cofactor evidence="1">
        <name>Mg(2+)</name>
        <dbReference type="ChEBI" id="CHEBI:18420"/>
    </cofactor>
</comment>
<dbReference type="Gene3D" id="3.40.50.1010">
    <property type="entry name" value="5'-nuclease"/>
    <property type="match status" value="1"/>
</dbReference>
<keyword evidence="5" id="KW-1133">Transmembrane helix</keyword>
<feature type="domain" description="TRAM" evidence="6">
    <location>
        <begin position="295"/>
        <end position="356"/>
    </location>
</feature>
<keyword evidence="5" id="KW-0812">Transmembrane</keyword>
<reference evidence="7" key="1">
    <citation type="submission" date="2021-03" db="EMBL/GenBank/DDBJ databases">
        <title>Alkalibacter marinus sp. nov., isolated from tidal flat sediment.</title>
        <authorList>
            <person name="Namirimu T."/>
            <person name="Yang J.-A."/>
            <person name="Yang S.-H."/>
            <person name="Kim Y.-J."/>
            <person name="Kwon K.K."/>
        </authorList>
    </citation>
    <scope>NUCLEOTIDE SEQUENCE</scope>
    <source>
        <strain evidence="7">ES005</strain>
    </source>
</reference>
<proteinExistence type="predicted"/>
<dbReference type="KEGG" id="alka:J0B03_10190"/>
<keyword evidence="3" id="KW-0378">Hydrolase</keyword>
<keyword evidence="5" id="KW-0472">Membrane</keyword>
<evidence type="ECO:0000256" key="1">
    <source>
        <dbReference type="ARBA" id="ARBA00001946"/>
    </source>
</evidence>
<keyword evidence="2" id="KW-0540">Nuclease</keyword>
<dbReference type="SUPFAM" id="SSF88723">
    <property type="entry name" value="PIN domain-like"/>
    <property type="match status" value="1"/>
</dbReference>
<evidence type="ECO:0000256" key="4">
    <source>
        <dbReference type="ARBA" id="ARBA00022842"/>
    </source>
</evidence>
<protein>
    <submittedName>
        <fullName evidence="7">PIN/TRAM domain-containing protein</fullName>
    </submittedName>
</protein>
<dbReference type="PANTHER" id="PTHR11603:SF147">
    <property type="entry name" value="MEMBRANE PROTEIN"/>
    <property type="match status" value="1"/>
</dbReference>
<dbReference type="PANTHER" id="PTHR11603">
    <property type="entry name" value="AAA FAMILY ATPASE"/>
    <property type="match status" value="1"/>
</dbReference>
<evidence type="ECO:0000313" key="7">
    <source>
        <dbReference type="EMBL" id="QSX08158.1"/>
    </source>
</evidence>
<feature type="transmembrane region" description="Helical" evidence="5">
    <location>
        <begin position="46"/>
        <end position="69"/>
    </location>
</feature>
<dbReference type="InterPro" id="IPR002716">
    <property type="entry name" value="PIN_dom"/>
</dbReference>
<dbReference type="AlphaFoldDB" id="A0A974XE46"/>
<feature type="transmembrane region" description="Helical" evidence="5">
    <location>
        <begin position="6"/>
        <end position="26"/>
    </location>
</feature>
<dbReference type="RefSeq" id="WP_207299500.1">
    <property type="nucleotide sequence ID" value="NZ_CP071444.1"/>
</dbReference>
<evidence type="ECO:0000256" key="2">
    <source>
        <dbReference type="ARBA" id="ARBA00022722"/>
    </source>
</evidence>
<evidence type="ECO:0000256" key="5">
    <source>
        <dbReference type="SAM" id="Phobius"/>
    </source>
</evidence>
<keyword evidence="8" id="KW-1185">Reference proteome</keyword>